<evidence type="ECO:0008006" key="3">
    <source>
        <dbReference type="Google" id="ProtNLM"/>
    </source>
</evidence>
<feature type="non-terminal residue" evidence="1">
    <location>
        <position position="27"/>
    </location>
</feature>
<protein>
    <recommendedName>
        <fullName evidence="3">Transposase of IS4/5 family</fullName>
    </recommendedName>
</protein>
<dbReference type="Proteomes" id="UP000181998">
    <property type="component" value="Unassembled WGS sequence"/>
</dbReference>
<accession>A0A1H9HIH3</accession>
<proteinExistence type="predicted"/>
<dbReference type="EMBL" id="FOFX01000112">
    <property type="protein sequence ID" value="SEQ62151.1"/>
    <property type="molecule type" value="Genomic_DNA"/>
</dbReference>
<name>A0A1H9HIH3_9PROT</name>
<dbReference type="AlphaFoldDB" id="A0A1H9HIH3"/>
<evidence type="ECO:0000313" key="1">
    <source>
        <dbReference type="EMBL" id="SEQ62151.1"/>
    </source>
</evidence>
<evidence type="ECO:0000313" key="2">
    <source>
        <dbReference type="Proteomes" id="UP000181998"/>
    </source>
</evidence>
<sequence>MPRLMLSDEFWSKLEKILLQEAIYNKR</sequence>
<organism evidence="1 2">
    <name type="scientific">Nitrosomonas ureae</name>
    <dbReference type="NCBI Taxonomy" id="44577"/>
    <lineage>
        <taxon>Bacteria</taxon>
        <taxon>Pseudomonadati</taxon>
        <taxon>Pseudomonadota</taxon>
        <taxon>Betaproteobacteria</taxon>
        <taxon>Nitrosomonadales</taxon>
        <taxon>Nitrosomonadaceae</taxon>
        <taxon>Nitrosomonas</taxon>
    </lineage>
</organism>
<gene>
    <name evidence="1" type="ORF">SAMN05421510_11123</name>
</gene>
<reference evidence="1 2" key="1">
    <citation type="submission" date="2016-10" db="EMBL/GenBank/DDBJ databases">
        <authorList>
            <person name="de Groot N.N."/>
        </authorList>
    </citation>
    <scope>NUCLEOTIDE SEQUENCE [LARGE SCALE GENOMIC DNA]</scope>
    <source>
        <strain evidence="1 2">Nm9</strain>
    </source>
</reference>